<comment type="catalytic activity">
    <reaction evidence="1">
        <text>2-phosphoglycolate + H2O = glycolate + phosphate</text>
        <dbReference type="Rhea" id="RHEA:14369"/>
        <dbReference type="ChEBI" id="CHEBI:15377"/>
        <dbReference type="ChEBI" id="CHEBI:29805"/>
        <dbReference type="ChEBI" id="CHEBI:43474"/>
        <dbReference type="ChEBI" id="CHEBI:58033"/>
        <dbReference type="EC" id="3.1.3.18"/>
    </reaction>
</comment>
<comment type="pathway">
    <text evidence="2">Organic acid metabolism; glycolate biosynthesis; glycolate from 2-phosphoglycolate: step 1/1.</text>
</comment>
<accession>A0A3R5UUY6</accession>
<evidence type="ECO:0000256" key="4">
    <source>
        <dbReference type="ARBA" id="ARBA00013078"/>
    </source>
</evidence>
<comment type="similarity">
    <text evidence="3">Belongs to the HAD-like hydrolase superfamily. CbbY/CbbZ/Gph/YieH family.</text>
</comment>
<dbReference type="Gene3D" id="3.40.50.1000">
    <property type="entry name" value="HAD superfamily/HAD-like"/>
    <property type="match status" value="1"/>
</dbReference>
<name>A0A3R5UUY6_9BACT</name>
<dbReference type="PANTHER" id="PTHR43434">
    <property type="entry name" value="PHOSPHOGLYCOLATE PHOSPHATASE"/>
    <property type="match status" value="1"/>
</dbReference>
<dbReference type="PANTHER" id="PTHR43434:SF1">
    <property type="entry name" value="PHOSPHOGLYCOLATE PHOSPHATASE"/>
    <property type="match status" value="1"/>
</dbReference>
<keyword evidence="5" id="KW-0378">Hydrolase</keyword>
<dbReference type="InterPro" id="IPR050155">
    <property type="entry name" value="HAD-like_hydrolase_sf"/>
</dbReference>
<dbReference type="GO" id="GO:0005829">
    <property type="term" value="C:cytosol"/>
    <property type="evidence" value="ECO:0007669"/>
    <property type="project" value="TreeGrafter"/>
</dbReference>
<evidence type="ECO:0000256" key="2">
    <source>
        <dbReference type="ARBA" id="ARBA00004818"/>
    </source>
</evidence>
<reference evidence="5 6" key="1">
    <citation type="submission" date="2019-01" db="EMBL/GenBank/DDBJ databases">
        <title>Geovibrio thiophilus DSM 11263, complete genome.</title>
        <authorList>
            <person name="Spring S."/>
            <person name="Bunk B."/>
            <person name="Sproer C."/>
        </authorList>
    </citation>
    <scope>NUCLEOTIDE SEQUENCE [LARGE SCALE GENOMIC DNA]</scope>
    <source>
        <strain evidence="5 6">DSM 11263</strain>
    </source>
</reference>
<evidence type="ECO:0000313" key="5">
    <source>
        <dbReference type="EMBL" id="QAR33287.1"/>
    </source>
</evidence>
<evidence type="ECO:0000313" key="6">
    <source>
        <dbReference type="Proteomes" id="UP000287502"/>
    </source>
</evidence>
<dbReference type="Pfam" id="PF13419">
    <property type="entry name" value="HAD_2"/>
    <property type="match status" value="1"/>
</dbReference>
<dbReference type="OrthoDB" id="9782449at2"/>
<dbReference type="InterPro" id="IPR036412">
    <property type="entry name" value="HAD-like_sf"/>
</dbReference>
<proteinExistence type="inferred from homology"/>
<keyword evidence="6" id="KW-1185">Reference proteome</keyword>
<dbReference type="GO" id="GO:0006281">
    <property type="term" value="P:DNA repair"/>
    <property type="evidence" value="ECO:0007669"/>
    <property type="project" value="TreeGrafter"/>
</dbReference>
<dbReference type="AlphaFoldDB" id="A0A3R5UUY6"/>
<dbReference type="SFLD" id="SFLDS00003">
    <property type="entry name" value="Haloacid_Dehalogenase"/>
    <property type="match status" value="1"/>
</dbReference>
<gene>
    <name evidence="5" type="ORF">EP073_07700</name>
</gene>
<evidence type="ECO:0000256" key="1">
    <source>
        <dbReference type="ARBA" id="ARBA00000830"/>
    </source>
</evidence>
<dbReference type="GO" id="GO:0008967">
    <property type="term" value="F:phosphoglycolate phosphatase activity"/>
    <property type="evidence" value="ECO:0007669"/>
    <property type="project" value="UniProtKB-EC"/>
</dbReference>
<dbReference type="InterPro" id="IPR023214">
    <property type="entry name" value="HAD_sf"/>
</dbReference>
<dbReference type="FunFam" id="3.40.50.1000:FF:000022">
    <property type="entry name" value="Phosphoglycolate phosphatase"/>
    <property type="match status" value="1"/>
</dbReference>
<dbReference type="InterPro" id="IPR041492">
    <property type="entry name" value="HAD_2"/>
</dbReference>
<dbReference type="KEGG" id="gtl:EP073_07700"/>
<dbReference type="EC" id="3.1.3.18" evidence="4"/>
<dbReference type="Gene3D" id="1.10.150.240">
    <property type="entry name" value="Putative phosphatase, domain 2"/>
    <property type="match status" value="1"/>
</dbReference>
<dbReference type="SFLD" id="SFLDG01129">
    <property type="entry name" value="C1.5:_HAD__Beta-PGM__Phosphata"/>
    <property type="match status" value="1"/>
</dbReference>
<dbReference type="RefSeq" id="WP_128466573.1">
    <property type="nucleotide sequence ID" value="NZ_CP035108.1"/>
</dbReference>
<sequence>MFRMIIFDLDGTVLNTLDDIHSSLMDTMEKFDLEKFGIETTKTYVGDGISKLIERAVSSEKYSENIENCFREIYNKKLVETTKPYDGITDIMERFKAAGVCQVVLSNKATEYTDSIVRHFGLDKYLDGWYGFDCFHEKKPSPLPVREILKEKGFSPEETLMIGDNYTDIESGAGAGIKTCFCKYGYGKLRAVQADYFIDSPSEIPLIAGFK</sequence>
<organism evidence="5 6">
    <name type="scientific">Geovibrio thiophilus</name>
    <dbReference type="NCBI Taxonomy" id="139438"/>
    <lineage>
        <taxon>Bacteria</taxon>
        <taxon>Pseudomonadati</taxon>
        <taxon>Deferribacterota</taxon>
        <taxon>Deferribacteres</taxon>
        <taxon>Deferribacterales</taxon>
        <taxon>Geovibrionaceae</taxon>
        <taxon>Geovibrio</taxon>
    </lineage>
</organism>
<dbReference type="InterPro" id="IPR023198">
    <property type="entry name" value="PGP-like_dom2"/>
</dbReference>
<dbReference type="EMBL" id="CP035108">
    <property type="protein sequence ID" value="QAR33287.1"/>
    <property type="molecule type" value="Genomic_DNA"/>
</dbReference>
<dbReference type="SUPFAM" id="SSF56784">
    <property type="entry name" value="HAD-like"/>
    <property type="match status" value="1"/>
</dbReference>
<evidence type="ECO:0000256" key="3">
    <source>
        <dbReference type="ARBA" id="ARBA00006171"/>
    </source>
</evidence>
<dbReference type="Proteomes" id="UP000287502">
    <property type="component" value="Chromosome"/>
</dbReference>
<protein>
    <recommendedName>
        <fullName evidence="4">phosphoglycolate phosphatase</fullName>
        <ecNumber evidence="4">3.1.3.18</ecNumber>
    </recommendedName>
</protein>